<organism evidence="1">
    <name type="scientific">Oryza sativa subsp. japonica</name>
    <name type="common">Rice</name>
    <dbReference type="NCBI Taxonomy" id="39947"/>
    <lineage>
        <taxon>Eukaryota</taxon>
        <taxon>Viridiplantae</taxon>
        <taxon>Streptophyta</taxon>
        <taxon>Embryophyta</taxon>
        <taxon>Tracheophyta</taxon>
        <taxon>Spermatophyta</taxon>
        <taxon>Magnoliopsida</taxon>
        <taxon>Liliopsida</taxon>
        <taxon>Poales</taxon>
        <taxon>Poaceae</taxon>
        <taxon>BOP clade</taxon>
        <taxon>Oryzoideae</taxon>
        <taxon>Oryzeae</taxon>
        <taxon>Oryzinae</taxon>
        <taxon>Oryza</taxon>
        <taxon>Oryza sativa</taxon>
    </lineage>
</organism>
<reference evidence="1" key="1">
    <citation type="journal article" date="2005" name="BMC Biol.">
        <title>The sequence of rice chromosomes 11 and 12, rich in disease resistance genes and recent gene duplications.</title>
        <authorList>
            <consortium name="The rice chromosomes 11 and 12 sequencing consortia"/>
        </authorList>
    </citation>
    <scope>NUCLEOTIDE SEQUENCE [LARGE SCALE GENOMIC DNA]</scope>
</reference>
<reference evidence="1" key="3">
    <citation type="submission" date="2006-01" db="EMBL/GenBank/DDBJ databases">
        <authorList>
            <person name="Buell R."/>
        </authorList>
    </citation>
    <scope>NUCLEOTIDE SEQUENCE</scope>
</reference>
<reference evidence="1" key="2">
    <citation type="submission" date="2005-04" db="EMBL/GenBank/DDBJ databases">
        <authorList>
            <person name="Buell C.R."/>
            <person name="Wing R.A."/>
            <person name="McCombie W.A."/>
            <person name="Ouyang S."/>
        </authorList>
    </citation>
    <scope>NUCLEOTIDE SEQUENCE</scope>
</reference>
<name>Q2QS72_ORYSJ</name>
<evidence type="ECO:0000313" key="1">
    <source>
        <dbReference type="EMBL" id="ABA98008.1"/>
    </source>
</evidence>
<accession>Q2QS72</accession>
<dbReference type="AlphaFoldDB" id="Q2QS72"/>
<sequence>MATPEHAAPPPLGWWGLPSQTPGILRPEAWPSTKANKRIVRESHKQKANRTRCRDCHRPRLLIFSSRRRIRAAQQRKATHRSAGGRLPIFLPLLRTTVDGSRARENHKIIGRLDKIVLALPLRRASATRRHTTSMSLSKLITGGHRLCYYHQLTNQPFGDRGDGLGGEDGGGIVADDVL</sequence>
<proteinExistence type="predicted"/>
<gene>
    <name evidence="1" type="ordered locus">LOC_Os12g25110</name>
</gene>
<protein>
    <submittedName>
        <fullName evidence="1">Uncharacterized protein</fullName>
    </submittedName>
</protein>
<dbReference type="EMBL" id="DP000011">
    <property type="protein sequence ID" value="ABA98008.1"/>
    <property type="molecule type" value="Genomic_DNA"/>
</dbReference>